<organism evidence="1 2">
    <name type="scientific">Cimex lectularius</name>
    <name type="common">Bed bug</name>
    <name type="synonym">Acanthia lectularia</name>
    <dbReference type="NCBI Taxonomy" id="79782"/>
    <lineage>
        <taxon>Eukaryota</taxon>
        <taxon>Metazoa</taxon>
        <taxon>Ecdysozoa</taxon>
        <taxon>Arthropoda</taxon>
        <taxon>Hexapoda</taxon>
        <taxon>Insecta</taxon>
        <taxon>Pterygota</taxon>
        <taxon>Neoptera</taxon>
        <taxon>Paraneoptera</taxon>
        <taxon>Hemiptera</taxon>
        <taxon>Heteroptera</taxon>
        <taxon>Panheteroptera</taxon>
        <taxon>Cimicomorpha</taxon>
        <taxon>Cimicidae</taxon>
        <taxon>Cimex</taxon>
    </lineage>
</organism>
<reference evidence="1" key="1">
    <citation type="submission" date="2022-01" db="UniProtKB">
        <authorList>
            <consortium name="EnsemblMetazoa"/>
        </authorList>
    </citation>
    <scope>IDENTIFICATION</scope>
</reference>
<protein>
    <submittedName>
        <fullName evidence="1">Uncharacterized protein</fullName>
    </submittedName>
</protein>
<name>A0A8I6S1T3_CIMLE</name>
<sequence>MINWIFSCVENLKDMFQPWNKKRDKGEKNKSSKRGKHRSRVFTFHFVPSTIKYSHNLAPGQFLPDSTTSTVTTETTTVAMTSKRPTRRSPTYCTMTLPPYYRTEVDELTLAKKKPVQAAPKSGWKIIADIFNPKRGYLQGQKPKTTGQGLSAFLVYF</sequence>
<evidence type="ECO:0000313" key="2">
    <source>
        <dbReference type="Proteomes" id="UP000494040"/>
    </source>
</evidence>
<keyword evidence="2" id="KW-1185">Reference proteome</keyword>
<dbReference type="AlphaFoldDB" id="A0A8I6S1T3"/>
<dbReference type="EnsemblMetazoa" id="XM_014399966.2">
    <property type="protein sequence ID" value="XP_014255452.1"/>
    <property type="gene ID" value="LOC106669995"/>
</dbReference>
<dbReference type="RefSeq" id="XP_014255452.1">
    <property type="nucleotide sequence ID" value="XM_014399966.2"/>
</dbReference>
<proteinExistence type="predicted"/>
<dbReference type="Proteomes" id="UP000494040">
    <property type="component" value="Unassembled WGS sequence"/>
</dbReference>
<accession>A0A8I6S1T3</accession>
<evidence type="ECO:0000313" key="1">
    <source>
        <dbReference type="EnsemblMetazoa" id="XP_014255452.1"/>
    </source>
</evidence>
<dbReference type="GeneID" id="106669995"/>
<dbReference type="KEGG" id="clec:106669995"/>